<name>A0A915K5L0_ROMCU</name>
<accession>A0A915K5L0</accession>
<dbReference type="AlphaFoldDB" id="A0A915K5L0"/>
<proteinExistence type="predicted"/>
<reference evidence="2" key="1">
    <citation type="submission" date="2022-11" db="UniProtKB">
        <authorList>
            <consortium name="WormBaseParasite"/>
        </authorList>
    </citation>
    <scope>IDENTIFICATION</scope>
</reference>
<dbReference type="WBParaSite" id="nRc.2.0.1.t33484-RA">
    <property type="protein sequence ID" value="nRc.2.0.1.t33484-RA"/>
    <property type="gene ID" value="nRc.2.0.1.g33484"/>
</dbReference>
<keyword evidence="1" id="KW-1185">Reference proteome</keyword>
<dbReference type="Proteomes" id="UP000887565">
    <property type="component" value="Unplaced"/>
</dbReference>
<organism evidence="1 2">
    <name type="scientific">Romanomermis culicivorax</name>
    <name type="common">Nematode worm</name>
    <dbReference type="NCBI Taxonomy" id="13658"/>
    <lineage>
        <taxon>Eukaryota</taxon>
        <taxon>Metazoa</taxon>
        <taxon>Ecdysozoa</taxon>
        <taxon>Nematoda</taxon>
        <taxon>Enoplea</taxon>
        <taxon>Dorylaimia</taxon>
        <taxon>Mermithida</taxon>
        <taxon>Mermithoidea</taxon>
        <taxon>Mermithidae</taxon>
        <taxon>Romanomermis</taxon>
    </lineage>
</organism>
<sequence length="86" mass="9698">MSVKNSSLTIIDHGAIFVAIFNLRCCSCCSNVQVSVVRYSTSAAERRRRSVAEVQQSSGQPSQCQKAETQWHILRMMQSVRFQSDE</sequence>
<protein>
    <submittedName>
        <fullName evidence="2">Secreted protein</fullName>
    </submittedName>
</protein>
<evidence type="ECO:0000313" key="1">
    <source>
        <dbReference type="Proteomes" id="UP000887565"/>
    </source>
</evidence>
<evidence type="ECO:0000313" key="2">
    <source>
        <dbReference type="WBParaSite" id="nRc.2.0.1.t33484-RA"/>
    </source>
</evidence>